<feature type="compositionally biased region" description="Basic and acidic residues" evidence="1">
    <location>
        <begin position="1"/>
        <end position="17"/>
    </location>
</feature>
<feature type="non-terminal residue" evidence="2">
    <location>
        <position position="63"/>
    </location>
</feature>
<accession>A0A6J4NSM3</accession>
<sequence>AGRDAQRRGGGRGRGDRAAGVAGLRRRGAQLRPVHRRRLRLQLRPRRRRDGAQGLDRHALPHL</sequence>
<dbReference type="AlphaFoldDB" id="A0A6J4NSM3"/>
<feature type="compositionally biased region" description="Basic residues" evidence="1">
    <location>
        <begin position="24"/>
        <end position="49"/>
    </location>
</feature>
<evidence type="ECO:0000256" key="1">
    <source>
        <dbReference type="SAM" id="MobiDB-lite"/>
    </source>
</evidence>
<feature type="region of interest" description="Disordered" evidence="1">
    <location>
        <begin position="1"/>
        <end position="63"/>
    </location>
</feature>
<feature type="non-terminal residue" evidence="2">
    <location>
        <position position="1"/>
    </location>
</feature>
<evidence type="ECO:0000313" key="2">
    <source>
        <dbReference type="EMBL" id="CAA9391108.1"/>
    </source>
</evidence>
<dbReference type="EMBL" id="CADCUP010000109">
    <property type="protein sequence ID" value="CAA9391108.1"/>
    <property type="molecule type" value="Genomic_DNA"/>
</dbReference>
<protein>
    <submittedName>
        <fullName evidence="2">Uncharacterized protein</fullName>
    </submittedName>
</protein>
<proteinExistence type="predicted"/>
<gene>
    <name evidence="2" type="ORF">AVDCRST_MAG06-1589</name>
</gene>
<organism evidence="2">
    <name type="scientific">uncultured Nocardioides sp</name>
    <dbReference type="NCBI Taxonomy" id="198441"/>
    <lineage>
        <taxon>Bacteria</taxon>
        <taxon>Bacillati</taxon>
        <taxon>Actinomycetota</taxon>
        <taxon>Actinomycetes</taxon>
        <taxon>Propionibacteriales</taxon>
        <taxon>Nocardioidaceae</taxon>
        <taxon>Nocardioides</taxon>
        <taxon>environmental samples</taxon>
    </lineage>
</organism>
<name>A0A6J4NSM3_9ACTN</name>
<reference evidence="2" key="1">
    <citation type="submission" date="2020-02" db="EMBL/GenBank/DDBJ databases">
        <authorList>
            <person name="Meier V. D."/>
        </authorList>
    </citation>
    <scope>NUCLEOTIDE SEQUENCE</scope>
    <source>
        <strain evidence="2">AVDCRST_MAG06</strain>
    </source>
</reference>